<evidence type="ECO:0000256" key="17">
    <source>
        <dbReference type="SAM" id="Phobius"/>
    </source>
</evidence>
<dbReference type="Pfam" id="PF19298">
    <property type="entry name" value="KshA_C"/>
    <property type="match status" value="1"/>
</dbReference>
<dbReference type="PANTHER" id="PTHR21266">
    <property type="entry name" value="IRON-SULFUR DOMAIN CONTAINING PROTEIN"/>
    <property type="match status" value="1"/>
</dbReference>
<keyword evidence="11 17" id="KW-0472">Membrane</keyword>
<dbReference type="AlphaFoldDB" id="B7P313"/>
<dbReference type="EMBL" id="ABJB010321170">
    <property type="status" value="NOT_ANNOTATED_CDS"/>
    <property type="molecule type" value="Genomic_DNA"/>
</dbReference>
<dbReference type="GO" id="GO:0005737">
    <property type="term" value="C:cytoplasm"/>
    <property type="evidence" value="ECO:0000318"/>
    <property type="project" value="GO_Central"/>
</dbReference>
<dbReference type="InterPro" id="IPR036922">
    <property type="entry name" value="Rieske_2Fe-2S_sf"/>
</dbReference>
<comment type="catalytic activity">
    <reaction evidence="16">
        <text>cholesterol + NADPH + O2 + H(+) = 7-dehydrocholesterol + NADP(+) + 2 H2O</text>
        <dbReference type="Rhea" id="RHEA:45024"/>
        <dbReference type="ChEBI" id="CHEBI:15377"/>
        <dbReference type="ChEBI" id="CHEBI:15378"/>
        <dbReference type="ChEBI" id="CHEBI:15379"/>
        <dbReference type="ChEBI" id="CHEBI:16113"/>
        <dbReference type="ChEBI" id="CHEBI:17759"/>
        <dbReference type="ChEBI" id="CHEBI:57783"/>
        <dbReference type="ChEBI" id="CHEBI:58349"/>
        <dbReference type="EC" id="1.14.19.21"/>
    </reaction>
    <physiologicalReaction direction="left-to-right" evidence="16">
        <dbReference type="Rhea" id="RHEA:45025"/>
    </physiologicalReaction>
</comment>
<dbReference type="EMBL" id="ABJB010536533">
    <property type="status" value="NOT_ANNOTATED_CDS"/>
    <property type="molecule type" value="Genomic_DNA"/>
</dbReference>
<dbReference type="VEuPathDB" id="VectorBase:ISCI001214"/>
<dbReference type="EnsemblMetazoa" id="ISCW001214-RA">
    <property type="protein sequence ID" value="ISCW001214-PA"/>
    <property type="gene ID" value="ISCW001214"/>
</dbReference>
<dbReference type="GO" id="GO:0016020">
    <property type="term" value="C:membrane"/>
    <property type="evidence" value="ECO:0007669"/>
    <property type="project" value="UniProtKB-SubCell"/>
</dbReference>
<evidence type="ECO:0000256" key="13">
    <source>
        <dbReference type="ARBA" id="ARBA00025729"/>
    </source>
</evidence>
<evidence type="ECO:0000256" key="12">
    <source>
        <dbReference type="ARBA" id="ARBA00025712"/>
    </source>
</evidence>
<gene>
    <name evidence="19" type="ORF">IscW_ISCW001214</name>
</gene>
<dbReference type="PROSITE" id="PS51296">
    <property type="entry name" value="RIESKE"/>
    <property type="match status" value="1"/>
</dbReference>
<evidence type="ECO:0000256" key="5">
    <source>
        <dbReference type="ARBA" id="ARBA00022714"/>
    </source>
</evidence>
<dbReference type="Proteomes" id="UP000001555">
    <property type="component" value="Unassembled WGS sequence"/>
</dbReference>
<dbReference type="FunCoup" id="B7P313">
    <property type="interactions" value="27"/>
</dbReference>
<comment type="pathway">
    <text evidence="3">Hormone biosynthesis.</text>
</comment>
<accession>B7P313</accession>
<evidence type="ECO:0000256" key="9">
    <source>
        <dbReference type="ARBA" id="ARBA00023004"/>
    </source>
</evidence>
<organism>
    <name type="scientific">Ixodes scapularis</name>
    <name type="common">Black-legged tick</name>
    <name type="synonym">Deer tick</name>
    <dbReference type="NCBI Taxonomy" id="6945"/>
    <lineage>
        <taxon>Eukaryota</taxon>
        <taxon>Metazoa</taxon>
        <taxon>Ecdysozoa</taxon>
        <taxon>Arthropoda</taxon>
        <taxon>Chelicerata</taxon>
        <taxon>Arachnida</taxon>
        <taxon>Acari</taxon>
        <taxon>Parasitiformes</taxon>
        <taxon>Ixodida</taxon>
        <taxon>Ixodoidea</taxon>
        <taxon>Ixodidae</taxon>
        <taxon>Ixodinae</taxon>
        <taxon>Ixodes</taxon>
    </lineage>
</organism>
<feature type="transmembrane region" description="Helical" evidence="17">
    <location>
        <begin position="6"/>
        <end position="28"/>
    </location>
</feature>
<dbReference type="CDD" id="cd03469">
    <property type="entry name" value="Rieske_RO_Alpha_N"/>
    <property type="match status" value="1"/>
</dbReference>
<dbReference type="HOGENOM" id="CLU_037178_0_0_1"/>
<keyword evidence="6" id="KW-0479">Metal-binding</keyword>
<keyword evidence="10" id="KW-0411">Iron-sulfur</keyword>
<dbReference type="EMBL" id="ABJB010239093">
    <property type="status" value="NOT_ANNOTATED_CDS"/>
    <property type="molecule type" value="Genomic_DNA"/>
</dbReference>
<keyword evidence="5" id="KW-0001">2Fe-2S</keyword>
<dbReference type="GO" id="GO:0051537">
    <property type="term" value="F:2 iron, 2 sulfur cluster binding"/>
    <property type="evidence" value="ECO:0007669"/>
    <property type="project" value="UniProtKB-KW"/>
</dbReference>
<dbReference type="Pfam" id="PF00355">
    <property type="entry name" value="Rieske"/>
    <property type="match status" value="1"/>
</dbReference>
<dbReference type="InParanoid" id="B7P313"/>
<proteinExistence type="inferred from homology"/>
<keyword evidence="8" id="KW-0560">Oxidoreductase</keyword>
<evidence type="ECO:0000313" key="19">
    <source>
        <dbReference type="EMBL" id="EEC00985.1"/>
    </source>
</evidence>
<dbReference type="EMBL" id="ABJB010265017">
    <property type="status" value="NOT_ANNOTATED_CDS"/>
    <property type="molecule type" value="Genomic_DNA"/>
</dbReference>
<evidence type="ECO:0000256" key="7">
    <source>
        <dbReference type="ARBA" id="ARBA00022989"/>
    </source>
</evidence>
<dbReference type="Gene3D" id="3.90.380.10">
    <property type="entry name" value="Naphthalene 1,2-dioxygenase Alpha Subunit, Chain A, domain 1"/>
    <property type="match status" value="1"/>
</dbReference>
<feature type="domain" description="Rieske" evidence="18">
    <location>
        <begin position="60"/>
        <end position="163"/>
    </location>
</feature>
<comment type="pathway">
    <text evidence="12">Steroid hormone biosynthesis; dafachronic acid biosynthesis.</text>
</comment>
<evidence type="ECO:0000313" key="20">
    <source>
        <dbReference type="EnsemblMetazoa" id="ISCW001214-PA"/>
    </source>
</evidence>
<dbReference type="Gene3D" id="2.102.10.10">
    <property type="entry name" value="Rieske [2Fe-2S] iron-sulphur domain"/>
    <property type="match status" value="1"/>
</dbReference>
<dbReference type="VEuPathDB" id="VectorBase:ISCP_025201"/>
<dbReference type="GO" id="GO:0046872">
    <property type="term" value="F:metal ion binding"/>
    <property type="evidence" value="ECO:0007669"/>
    <property type="project" value="UniProtKB-KW"/>
</dbReference>
<comment type="similarity">
    <text evidence="13">Belongs to the cholesterol 7-desaturase family.</text>
</comment>
<evidence type="ECO:0000256" key="14">
    <source>
        <dbReference type="ARBA" id="ARBA00026095"/>
    </source>
</evidence>
<evidence type="ECO:0000256" key="6">
    <source>
        <dbReference type="ARBA" id="ARBA00022723"/>
    </source>
</evidence>
<dbReference type="InterPro" id="IPR050584">
    <property type="entry name" value="Cholesterol_7-desaturase"/>
</dbReference>
<dbReference type="VEuPathDB" id="VectorBase:ISCW001214"/>
<name>B7P313_IXOSC</name>
<dbReference type="SUPFAM" id="SSF55961">
    <property type="entry name" value="Bet v1-like"/>
    <property type="match status" value="1"/>
</dbReference>
<evidence type="ECO:0000256" key="3">
    <source>
        <dbReference type="ARBA" id="ARBA00004972"/>
    </source>
</evidence>
<evidence type="ECO:0000256" key="4">
    <source>
        <dbReference type="ARBA" id="ARBA00022692"/>
    </source>
</evidence>
<keyword evidence="9" id="KW-0408">Iron</keyword>
<dbReference type="GO" id="GO:0170056">
    <property type="term" value="F:cholesterol 7-desaturase [NAD(P)H] activity"/>
    <property type="evidence" value="ECO:0007669"/>
    <property type="project" value="UniProtKB-EC"/>
</dbReference>
<keyword evidence="21" id="KW-1185">Reference proteome</keyword>
<dbReference type="PaxDb" id="6945-B7P313"/>
<evidence type="ECO:0000259" key="18">
    <source>
        <dbReference type="PROSITE" id="PS51296"/>
    </source>
</evidence>
<evidence type="ECO:0000313" key="21">
    <source>
        <dbReference type="Proteomes" id="UP000001555"/>
    </source>
</evidence>
<dbReference type="InterPro" id="IPR045605">
    <property type="entry name" value="KshA-like_C"/>
</dbReference>
<dbReference type="GO" id="GO:0016491">
    <property type="term" value="F:oxidoreductase activity"/>
    <property type="evidence" value="ECO:0000318"/>
    <property type="project" value="GO_Central"/>
</dbReference>
<dbReference type="EC" id="1.14.19.21" evidence="14"/>
<evidence type="ECO:0000256" key="1">
    <source>
        <dbReference type="ARBA" id="ARBA00001962"/>
    </source>
</evidence>
<reference evidence="20" key="2">
    <citation type="submission" date="2020-05" db="UniProtKB">
        <authorList>
            <consortium name="EnsemblMetazoa"/>
        </authorList>
    </citation>
    <scope>IDENTIFICATION</scope>
    <source>
        <strain evidence="20">wikel</strain>
    </source>
</reference>
<dbReference type="UniPathway" id="UPA01020"/>
<dbReference type="GO" id="GO:0008203">
    <property type="term" value="P:cholesterol metabolic process"/>
    <property type="evidence" value="ECO:0007669"/>
    <property type="project" value="InterPro"/>
</dbReference>
<keyword evidence="4 17" id="KW-0812">Transmembrane</keyword>
<sequence length="376" mass="43791">MNDALLKSQFFIYGCLVATFVWILWTHYKRDSSKTEKKKRPRMQQYFRDEMQPVFPNGWIPLILSSELEINKVKSLNIMGEELVVFRTQDGVAHVMDAYCPHLGANLGVMGRVVGDCIECPFHGWRFRGEDGVCTHVPYASKHPEFVKAKTWISKEAYGLLLAWYHADGQEPTWDVIEHQEITSGQWKRTGLYDKQIFGYMQDITENGADVHHFSQIHKSSSFVGPEEYERVAGDSWACRVMTFDYDIKWSEHGVKVCISTDLQVKLFGWKVLSYHVELWQLGPGFTIAHATSPFGNLFYVFSFTPHGPRHNQIYHVLSLPQFGRDIIIWDHKTFLKNPALVKEDATIKSFRKWYSQFYSSKSPTWRDVREKTVDW</sequence>
<evidence type="ECO:0000256" key="11">
    <source>
        <dbReference type="ARBA" id="ARBA00023136"/>
    </source>
</evidence>
<keyword evidence="7 17" id="KW-1133">Transmembrane helix</keyword>
<dbReference type="EMBL" id="ABJB010789026">
    <property type="status" value="NOT_ANNOTATED_CDS"/>
    <property type="molecule type" value="Genomic_DNA"/>
</dbReference>
<comment type="catalytic activity">
    <reaction evidence="15">
        <text>cholesterol + NADH + O2 + H(+) = 7-dehydrocholesterol + NAD(+) + 2 H2O</text>
        <dbReference type="Rhea" id="RHEA:51644"/>
        <dbReference type="ChEBI" id="CHEBI:15377"/>
        <dbReference type="ChEBI" id="CHEBI:15378"/>
        <dbReference type="ChEBI" id="CHEBI:15379"/>
        <dbReference type="ChEBI" id="CHEBI:16113"/>
        <dbReference type="ChEBI" id="CHEBI:17759"/>
        <dbReference type="ChEBI" id="CHEBI:57540"/>
        <dbReference type="ChEBI" id="CHEBI:57945"/>
        <dbReference type="EC" id="1.14.19.21"/>
    </reaction>
    <physiologicalReaction direction="left-to-right" evidence="15">
        <dbReference type="Rhea" id="RHEA:51645"/>
    </physiologicalReaction>
</comment>
<comment type="subcellular location">
    <subcellularLocation>
        <location evidence="2">Membrane</location>
    </subcellularLocation>
</comment>
<evidence type="ECO:0000256" key="10">
    <source>
        <dbReference type="ARBA" id="ARBA00023014"/>
    </source>
</evidence>
<dbReference type="STRING" id="6945.B7P313"/>
<dbReference type="EMBL" id="DS625723">
    <property type="protein sequence ID" value="EEC00985.1"/>
    <property type="molecule type" value="Genomic_DNA"/>
</dbReference>
<dbReference type="SUPFAM" id="SSF50022">
    <property type="entry name" value="ISP domain"/>
    <property type="match status" value="1"/>
</dbReference>
<evidence type="ECO:0000256" key="8">
    <source>
        <dbReference type="ARBA" id="ARBA00023002"/>
    </source>
</evidence>
<evidence type="ECO:0000256" key="15">
    <source>
        <dbReference type="ARBA" id="ARBA00047853"/>
    </source>
</evidence>
<dbReference type="PANTHER" id="PTHR21266:SF32">
    <property type="entry name" value="CHOLESTEROL 7-DESATURASE NVD"/>
    <property type="match status" value="1"/>
</dbReference>
<evidence type="ECO:0000256" key="2">
    <source>
        <dbReference type="ARBA" id="ARBA00004370"/>
    </source>
</evidence>
<evidence type="ECO:0000256" key="16">
    <source>
        <dbReference type="ARBA" id="ARBA00049548"/>
    </source>
</evidence>
<dbReference type="InterPro" id="IPR017941">
    <property type="entry name" value="Rieske_2Fe-2S"/>
</dbReference>
<protein>
    <recommendedName>
        <fullName evidence="14">cholesterol 7-desaturase</fullName>
        <ecNumber evidence="14">1.14.19.21</ecNumber>
    </recommendedName>
</protein>
<comment type="cofactor">
    <cofactor evidence="1">
        <name>Fe cation</name>
        <dbReference type="ChEBI" id="CHEBI:24875"/>
    </cofactor>
</comment>
<dbReference type="OrthoDB" id="6428779at2759"/>
<reference evidence="19 21" key="1">
    <citation type="submission" date="2008-03" db="EMBL/GenBank/DDBJ databases">
        <title>Annotation of Ixodes scapularis.</title>
        <authorList>
            <consortium name="Ixodes scapularis Genome Project Consortium"/>
            <person name="Caler E."/>
            <person name="Hannick L.I."/>
            <person name="Bidwell S."/>
            <person name="Joardar V."/>
            <person name="Thiagarajan M."/>
            <person name="Amedeo P."/>
            <person name="Galinsky K.J."/>
            <person name="Schobel S."/>
            <person name="Inman J."/>
            <person name="Hostetler J."/>
            <person name="Miller J."/>
            <person name="Hammond M."/>
            <person name="Megy K."/>
            <person name="Lawson D."/>
            <person name="Kodira C."/>
            <person name="Sutton G."/>
            <person name="Meyer J."/>
            <person name="Hill C.A."/>
            <person name="Birren B."/>
            <person name="Nene V."/>
            <person name="Collins F."/>
            <person name="Alarcon-Chaidez F."/>
            <person name="Wikel S."/>
            <person name="Strausberg R."/>
        </authorList>
    </citation>
    <scope>NUCLEOTIDE SEQUENCE [LARGE SCALE GENOMIC DNA]</scope>
    <source>
        <strain evidence="21">Wikel</strain>
        <strain evidence="19">Wikel colony</strain>
    </source>
</reference>